<feature type="transmembrane region" description="Helical" evidence="2">
    <location>
        <begin position="65"/>
        <end position="82"/>
    </location>
</feature>
<evidence type="ECO:0000256" key="1">
    <source>
        <dbReference type="SAM" id="Coils"/>
    </source>
</evidence>
<organism evidence="3 4">
    <name type="scientific">Nocardioides conyzicola</name>
    <dbReference type="NCBI Taxonomy" id="1651781"/>
    <lineage>
        <taxon>Bacteria</taxon>
        <taxon>Bacillati</taxon>
        <taxon>Actinomycetota</taxon>
        <taxon>Actinomycetes</taxon>
        <taxon>Propionibacteriales</taxon>
        <taxon>Nocardioidaceae</taxon>
        <taxon>Nocardioides</taxon>
    </lineage>
</organism>
<name>A0ABP8Y690_9ACTN</name>
<evidence type="ECO:0000256" key="2">
    <source>
        <dbReference type="SAM" id="Phobius"/>
    </source>
</evidence>
<comment type="caution">
    <text evidence="3">The sequence shown here is derived from an EMBL/GenBank/DDBJ whole genome shotgun (WGS) entry which is preliminary data.</text>
</comment>
<dbReference type="EMBL" id="BAABKM010000005">
    <property type="protein sequence ID" value="GAA4721075.1"/>
    <property type="molecule type" value="Genomic_DNA"/>
</dbReference>
<evidence type="ECO:0000313" key="4">
    <source>
        <dbReference type="Proteomes" id="UP001499974"/>
    </source>
</evidence>
<keyword evidence="4" id="KW-1185">Reference proteome</keyword>
<dbReference type="RefSeq" id="WP_345524180.1">
    <property type="nucleotide sequence ID" value="NZ_BAABKM010000005.1"/>
</dbReference>
<keyword evidence="2" id="KW-1133">Transmembrane helix</keyword>
<evidence type="ECO:0008006" key="5">
    <source>
        <dbReference type="Google" id="ProtNLM"/>
    </source>
</evidence>
<keyword evidence="2" id="KW-0812">Transmembrane</keyword>
<dbReference type="Proteomes" id="UP001499974">
    <property type="component" value="Unassembled WGS sequence"/>
</dbReference>
<evidence type="ECO:0000313" key="3">
    <source>
        <dbReference type="EMBL" id="GAA4721075.1"/>
    </source>
</evidence>
<keyword evidence="2" id="KW-0472">Membrane</keyword>
<feature type="transmembrane region" description="Helical" evidence="2">
    <location>
        <begin position="88"/>
        <end position="106"/>
    </location>
</feature>
<feature type="coiled-coil region" evidence="1">
    <location>
        <begin position="3"/>
        <end position="30"/>
    </location>
</feature>
<sequence length="107" mass="11874">MSKERAQRRAEREAETAAAAAARAAEAERKARRDARVSTLTRWLPKRRTTPTGVIAARNRTRTRMLVVSVLVLNVLVWVASGDWAVRMLALALSVLIAPILLILMTN</sequence>
<keyword evidence="1" id="KW-0175">Coiled coil</keyword>
<protein>
    <recommendedName>
        <fullName evidence="5">DUF3040 domain-containing protein</fullName>
    </recommendedName>
</protein>
<reference evidence="4" key="1">
    <citation type="journal article" date="2019" name="Int. J. Syst. Evol. Microbiol.">
        <title>The Global Catalogue of Microorganisms (GCM) 10K type strain sequencing project: providing services to taxonomists for standard genome sequencing and annotation.</title>
        <authorList>
            <consortium name="The Broad Institute Genomics Platform"/>
            <consortium name="The Broad Institute Genome Sequencing Center for Infectious Disease"/>
            <person name="Wu L."/>
            <person name="Ma J."/>
        </authorList>
    </citation>
    <scope>NUCLEOTIDE SEQUENCE [LARGE SCALE GENOMIC DNA]</scope>
    <source>
        <strain evidence="4">JCM 18531</strain>
    </source>
</reference>
<gene>
    <name evidence="3" type="ORF">GCM10023349_46720</name>
</gene>
<proteinExistence type="predicted"/>
<accession>A0ABP8Y690</accession>